<comment type="caution">
    <text evidence="1">The sequence shown here is derived from an EMBL/GenBank/DDBJ whole genome shotgun (WGS) entry which is preliminary data.</text>
</comment>
<gene>
    <name evidence="1" type="ORF">OIN60_20645</name>
</gene>
<evidence type="ECO:0008006" key="3">
    <source>
        <dbReference type="Google" id="ProtNLM"/>
    </source>
</evidence>
<name>A0ABT9FXD9_9BACL</name>
<organism evidence="1 2">
    <name type="scientific">Paenibacillus zeirhizosphaerae</name>
    <dbReference type="NCBI Taxonomy" id="2987519"/>
    <lineage>
        <taxon>Bacteria</taxon>
        <taxon>Bacillati</taxon>
        <taxon>Bacillota</taxon>
        <taxon>Bacilli</taxon>
        <taxon>Bacillales</taxon>
        <taxon>Paenibacillaceae</taxon>
        <taxon>Paenibacillus</taxon>
    </lineage>
</organism>
<accession>A0ABT9FXD9</accession>
<keyword evidence="2" id="KW-1185">Reference proteome</keyword>
<dbReference type="Proteomes" id="UP001241848">
    <property type="component" value="Unassembled WGS sequence"/>
</dbReference>
<reference evidence="1 2" key="1">
    <citation type="submission" date="2022-10" db="EMBL/GenBank/DDBJ databases">
        <title>Paenibacillus description and whole genome data of maize root bacterial community.</title>
        <authorList>
            <person name="Marton D."/>
            <person name="Farkas M."/>
            <person name="Cserhati M."/>
        </authorList>
    </citation>
    <scope>NUCLEOTIDE SEQUENCE [LARGE SCALE GENOMIC DNA]</scope>
    <source>
        <strain evidence="1 2">P96</strain>
    </source>
</reference>
<protein>
    <recommendedName>
        <fullName evidence="3">DeoR C-terminal sensor domain-containing protein</fullName>
    </recommendedName>
</protein>
<proteinExistence type="predicted"/>
<evidence type="ECO:0000313" key="1">
    <source>
        <dbReference type="EMBL" id="MDP4099132.1"/>
    </source>
</evidence>
<dbReference type="EMBL" id="JAPCKK010000031">
    <property type="protein sequence ID" value="MDP4099132.1"/>
    <property type="molecule type" value="Genomic_DNA"/>
</dbReference>
<evidence type="ECO:0000313" key="2">
    <source>
        <dbReference type="Proteomes" id="UP001241848"/>
    </source>
</evidence>
<dbReference type="RefSeq" id="WP_305756736.1">
    <property type="nucleotide sequence ID" value="NZ_JAPCKK010000031.1"/>
</dbReference>
<sequence>MANYEALEDKLRNATETKVLILDSGKLQFLYLLLSHYPTQIHNIAIATGDFGLINIRDNLEKHTNNSKLNLNISVPVNISFLSKDVTMFQAVKRGSLQVDDIPRLRPNDSSAIYLELFEDGTSVPRKLKLDTTKFVDICRHHHRYIMIY</sequence>